<dbReference type="AlphaFoldDB" id="A0A0A8YKG9"/>
<dbReference type="EMBL" id="GBRH01271842">
    <property type="protein sequence ID" value="JAD26053.1"/>
    <property type="molecule type" value="Transcribed_RNA"/>
</dbReference>
<protein>
    <submittedName>
        <fullName evidence="1">Uncharacterized protein</fullName>
    </submittedName>
</protein>
<evidence type="ECO:0000313" key="1">
    <source>
        <dbReference type="EMBL" id="JAD26053.1"/>
    </source>
</evidence>
<sequence length="31" mass="3595">MFDAQCALHSFTESHTLCSFIYVMLHKAYLS</sequence>
<reference evidence="1" key="2">
    <citation type="journal article" date="2015" name="Data Brief">
        <title>Shoot transcriptome of the giant reed, Arundo donax.</title>
        <authorList>
            <person name="Barrero R.A."/>
            <person name="Guerrero F.D."/>
            <person name="Moolhuijzen P."/>
            <person name="Goolsby J.A."/>
            <person name="Tidwell J."/>
            <person name="Bellgard S.E."/>
            <person name="Bellgard M.I."/>
        </authorList>
    </citation>
    <scope>NUCLEOTIDE SEQUENCE</scope>
    <source>
        <tissue evidence="1">Shoot tissue taken approximately 20 cm above the soil surface</tissue>
    </source>
</reference>
<organism evidence="1">
    <name type="scientific">Arundo donax</name>
    <name type="common">Giant reed</name>
    <name type="synonym">Donax arundinaceus</name>
    <dbReference type="NCBI Taxonomy" id="35708"/>
    <lineage>
        <taxon>Eukaryota</taxon>
        <taxon>Viridiplantae</taxon>
        <taxon>Streptophyta</taxon>
        <taxon>Embryophyta</taxon>
        <taxon>Tracheophyta</taxon>
        <taxon>Spermatophyta</taxon>
        <taxon>Magnoliopsida</taxon>
        <taxon>Liliopsida</taxon>
        <taxon>Poales</taxon>
        <taxon>Poaceae</taxon>
        <taxon>PACMAD clade</taxon>
        <taxon>Arundinoideae</taxon>
        <taxon>Arundineae</taxon>
        <taxon>Arundo</taxon>
    </lineage>
</organism>
<accession>A0A0A8YKG9</accession>
<proteinExistence type="predicted"/>
<reference evidence="1" key="1">
    <citation type="submission" date="2014-09" db="EMBL/GenBank/DDBJ databases">
        <authorList>
            <person name="Magalhaes I.L.F."/>
            <person name="Oliveira U."/>
            <person name="Santos F.R."/>
            <person name="Vidigal T.H.D.A."/>
            <person name="Brescovit A.D."/>
            <person name="Santos A.J."/>
        </authorList>
    </citation>
    <scope>NUCLEOTIDE SEQUENCE</scope>
    <source>
        <tissue evidence="1">Shoot tissue taken approximately 20 cm above the soil surface</tissue>
    </source>
</reference>
<name>A0A0A8YKG9_ARUDO</name>